<evidence type="ECO:0000256" key="11">
    <source>
        <dbReference type="ARBA" id="ARBA00022723"/>
    </source>
</evidence>
<evidence type="ECO:0000256" key="19">
    <source>
        <dbReference type="RuleBase" id="RU000370"/>
    </source>
</evidence>
<evidence type="ECO:0000256" key="18">
    <source>
        <dbReference type="ARBA" id="ARBA00047816"/>
    </source>
</evidence>
<evidence type="ECO:0000256" key="15">
    <source>
        <dbReference type="ARBA" id="ARBA00023004"/>
    </source>
</evidence>
<feature type="transmembrane region" description="Helical" evidence="20">
    <location>
        <begin position="274"/>
        <end position="295"/>
    </location>
</feature>
<dbReference type="InterPro" id="IPR023615">
    <property type="entry name" value="Cyt_c_Oxase_su1_BS"/>
</dbReference>
<dbReference type="CDD" id="cd01662">
    <property type="entry name" value="Ubiquinol_Oxidase_I"/>
    <property type="match status" value="1"/>
</dbReference>
<evidence type="ECO:0000256" key="9">
    <source>
        <dbReference type="ARBA" id="ARBA00022660"/>
    </source>
</evidence>
<dbReference type="InterPro" id="IPR023616">
    <property type="entry name" value="Cyt_c_oxase-like_su1_dom"/>
</dbReference>
<dbReference type="PROSITE" id="PS00077">
    <property type="entry name" value="COX1_CUB"/>
    <property type="match status" value="1"/>
</dbReference>
<dbReference type="EC" id="7.1.1.9" evidence="4 20"/>
<keyword evidence="14 20" id="KW-1133">Transmembrane helix</keyword>
<keyword evidence="23" id="KW-1185">Reference proteome</keyword>
<keyword evidence="13 19" id="KW-0249">Electron transport</keyword>
<comment type="similarity">
    <text evidence="3 19">Belongs to the heme-copper respiratory oxidase family.</text>
</comment>
<evidence type="ECO:0000256" key="4">
    <source>
        <dbReference type="ARBA" id="ARBA00012949"/>
    </source>
</evidence>
<comment type="pathway">
    <text evidence="2 20">Energy metabolism; oxidative phosphorylation.</text>
</comment>
<evidence type="ECO:0000256" key="5">
    <source>
        <dbReference type="ARBA" id="ARBA00015947"/>
    </source>
</evidence>
<keyword evidence="7 20" id="KW-1003">Cell membrane</keyword>
<feature type="transmembrane region" description="Helical" evidence="20">
    <location>
        <begin position="110"/>
        <end position="131"/>
    </location>
</feature>
<evidence type="ECO:0000256" key="20">
    <source>
        <dbReference type="RuleBase" id="RU363061"/>
    </source>
</evidence>
<evidence type="ECO:0000256" key="6">
    <source>
        <dbReference type="ARBA" id="ARBA00022448"/>
    </source>
</evidence>
<evidence type="ECO:0000256" key="10">
    <source>
        <dbReference type="ARBA" id="ARBA00022692"/>
    </source>
</evidence>
<dbReference type="GO" id="GO:0004129">
    <property type="term" value="F:cytochrome-c oxidase activity"/>
    <property type="evidence" value="ECO:0007669"/>
    <property type="project" value="UniProtKB-EC"/>
</dbReference>
<dbReference type="Gene3D" id="1.10.287.70">
    <property type="match status" value="1"/>
</dbReference>
<comment type="subcellular location">
    <subcellularLocation>
        <location evidence="1 20">Cell membrane</location>
        <topology evidence="1 20">Multi-pass membrane protein</topology>
    </subcellularLocation>
</comment>
<feature type="transmembrane region" description="Helical" evidence="20">
    <location>
        <begin position="191"/>
        <end position="217"/>
    </location>
</feature>
<dbReference type="InterPro" id="IPR014241">
    <property type="entry name" value="Cyt_c_oxidase_su1_bac"/>
</dbReference>
<dbReference type="InterPro" id="IPR036927">
    <property type="entry name" value="Cyt_c_oxase-like_su1_sf"/>
</dbReference>
<evidence type="ECO:0000256" key="8">
    <source>
        <dbReference type="ARBA" id="ARBA00022617"/>
    </source>
</evidence>
<dbReference type="GO" id="GO:0015990">
    <property type="term" value="P:electron transport coupled proton transport"/>
    <property type="evidence" value="ECO:0007669"/>
    <property type="project" value="InterPro"/>
</dbReference>
<organism evidence="22 23">
    <name type="scientific">Bacillus benzoevorans</name>
    <dbReference type="NCBI Taxonomy" id="1456"/>
    <lineage>
        <taxon>Bacteria</taxon>
        <taxon>Bacillati</taxon>
        <taxon>Bacillota</taxon>
        <taxon>Bacilli</taxon>
        <taxon>Bacillales</taxon>
        <taxon>Bacillaceae</taxon>
        <taxon>Bacillus</taxon>
    </lineage>
</organism>
<protein>
    <recommendedName>
        <fullName evidence="5 20">Cytochrome c oxidase subunit 1</fullName>
        <ecNumber evidence="4 20">7.1.1.9</ecNumber>
    </recommendedName>
</protein>
<feature type="transmembrane region" description="Helical" evidence="20">
    <location>
        <begin position="344"/>
        <end position="364"/>
    </location>
</feature>
<keyword evidence="10 19" id="KW-0812">Transmembrane</keyword>
<dbReference type="GO" id="GO:0020037">
    <property type="term" value="F:heme binding"/>
    <property type="evidence" value="ECO:0007669"/>
    <property type="project" value="InterPro"/>
</dbReference>
<dbReference type="GO" id="GO:0005886">
    <property type="term" value="C:plasma membrane"/>
    <property type="evidence" value="ECO:0007669"/>
    <property type="project" value="UniProtKB-SubCell"/>
</dbReference>
<evidence type="ECO:0000256" key="2">
    <source>
        <dbReference type="ARBA" id="ARBA00004673"/>
    </source>
</evidence>
<feature type="transmembrane region" description="Helical" evidence="20">
    <location>
        <begin position="416"/>
        <end position="438"/>
    </location>
</feature>
<evidence type="ECO:0000256" key="14">
    <source>
        <dbReference type="ARBA" id="ARBA00022989"/>
    </source>
</evidence>
<dbReference type="FunFam" id="1.20.210.10:FF:000006">
    <property type="entry name" value="Cytochrome c oxidase subunit 1"/>
    <property type="match status" value="1"/>
</dbReference>
<dbReference type="UniPathway" id="UPA00705"/>
<dbReference type="InterPro" id="IPR000883">
    <property type="entry name" value="Cyt_C_Oxase_1"/>
</dbReference>
<evidence type="ECO:0000313" key="22">
    <source>
        <dbReference type="EMBL" id="MBB6443709.1"/>
    </source>
</evidence>
<feature type="transmembrane region" description="Helical" evidence="20">
    <location>
        <begin position="307"/>
        <end position="332"/>
    </location>
</feature>
<dbReference type="PANTHER" id="PTHR10422:SF44">
    <property type="entry name" value="CYTOCHROME C OXIDASE SUBUNIT 1"/>
    <property type="match status" value="1"/>
</dbReference>
<feature type="transmembrane region" description="Helical" evidence="20">
    <location>
        <begin position="458"/>
        <end position="483"/>
    </location>
</feature>
<feature type="domain" description="Cytochrome oxidase subunit I profile" evidence="21">
    <location>
        <begin position="9"/>
        <end position="522"/>
    </location>
</feature>
<dbReference type="Pfam" id="PF00115">
    <property type="entry name" value="COX1"/>
    <property type="match status" value="1"/>
</dbReference>
<name>A0A7X0HN01_9BACI</name>
<dbReference type="EMBL" id="JACHGK010000001">
    <property type="protein sequence ID" value="MBB6443709.1"/>
    <property type="molecule type" value="Genomic_DNA"/>
</dbReference>
<evidence type="ECO:0000313" key="23">
    <source>
        <dbReference type="Proteomes" id="UP000531594"/>
    </source>
</evidence>
<dbReference type="GO" id="GO:0022904">
    <property type="term" value="P:respiratory electron transport chain"/>
    <property type="evidence" value="ECO:0007669"/>
    <property type="project" value="TreeGrafter"/>
</dbReference>
<keyword evidence="6 19" id="KW-0813">Transport</keyword>
<feature type="transmembrane region" description="Helical" evidence="20">
    <location>
        <begin position="68"/>
        <end position="89"/>
    </location>
</feature>
<keyword evidence="17 20" id="KW-0472">Membrane</keyword>
<keyword evidence="16 20" id="KW-0186">Copper</keyword>
<comment type="caution">
    <text evidence="22">The sequence shown here is derived from an EMBL/GenBank/DDBJ whole genome shotgun (WGS) entry which is preliminary data.</text>
</comment>
<dbReference type="GO" id="GO:0046872">
    <property type="term" value="F:metal ion binding"/>
    <property type="evidence" value="ECO:0007669"/>
    <property type="project" value="UniProtKB-KW"/>
</dbReference>
<dbReference type="PROSITE" id="PS50855">
    <property type="entry name" value="COX1"/>
    <property type="match status" value="1"/>
</dbReference>
<feature type="transmembrane region" description="Helical" evidence="20">
    <location>
        <begin position="384"/>
        <end position="404"/>
    </location>
</feature>
<dbReference type="RefSeq" id="WP_184521897.1">
    <property type="nucleotide sequence ID" value="NZ_JACHGK010000001.1"/>
</dbReference>
<evidence type="ECO:0000259" key="21">
    <source>
        <dbReference type="PROSITE" id="PS50855"/>
    </source>
</evidence>
<evidence type="ECO:0000256" key="13">
    <source>
        <dbReference type="ARBA" id="ARBA00022982"/>
    </source>
</evidence>
<dbReference type="Proteomes" id="UP000531594">
    <property type="component" value="Unassembled WGS sequence"/>
</dbReference>
<comment type="function">
    <text evidence="20">Cytochrome c oxidase is the component of the respiratory chain that catalyzes the reduction of oxygen to water. Subunits 1-3 form the functional core of the enzyme complex. CO I is the catalytic subunit of the enzyme. Electrons originating in cytochrome c are transferred via the copper A center of subunit 2 and heme A of subunit 1 to the bimetallic center formed by heme A3 and copper B.</text>
</comment>
<feature type="transmembrane region" description="Helical" evidence="20">
    <location>
        <begin position="557"/>
        <end position="574"/>
    </location>
</feature>
<dbReference type="PANTHER" id="PTHR10422">
    <property type="entry name" value="CYTOCHROME C OXIDASE SUBUNIT 1"/>
    <property type="match status" value="1"/>
</dbReference>
<dbReference type="NCBIfam" id="TIGR02891">
    <property type="entry name" value="CtaD_CoxA"/>
    <property type="match status" value="1"/>
</dbReference>
<keyword evidence="9 19" id="KW-0679">Respiratory chain</keyword>
<evidence type="ECO:0000256" key="16">
    <source>
        <dbReference type="ARBA" id="ARBA00023008"/>
    </source>
</evidence>
<dbReference type="PRINTS" id="PR01165">
    <property type="entry name" value="CYCOXIDASEI"/>
</dbReference>
<feature type="transmembrane region" description="Helical" evidence="20">
    <location>
        <begin position="29"/>
        <end position="48"/>
    </location>
</feature>
<dbReference type="GO" id="GO:0006119">
    <property type="term" value="P:oxidative phosphorylation"/>
    <property type="evidence" value="ECO:0007669"/>
    <property type="project" value="UniProtKB-UniPathway"/>
</dbReference>
<keyword evidence="15 20" id="KW-0408">Iron</keyword>
<evidence type="ECO:0000256" key="1">
    <source>
        <dbReference type="ARBA" id="ARBA00004651"/>
    </source>
</evidence>
<keyword evidence="12" id="KW-1278">Translocase</keyword>
<dbReference type="Gene3D" id="1.20.210.10">
    <property type="entry name" value="Cytochrome c oxidase-like, subunit I domain"/>
    <property type="match status" value="1"/>
</dbReference>
<keyword evidence="8 19" id="KW-0349">Heme</keyword>
<evidence type="ECO:0000256" key="7">
    <source>
        <dbReference type="ARBA" id="ARBA00022475"/>
    </source>
</evidence>
<feature type="transmembrane region" description="Helical" evidence="20">
    <location>
        <begin position="586"/>
        <end position="604"/>
    </location>
</feature>
<feature type="transmembrane region" description="Helical" evidence="20">
    <location>
        <begin position="151"/>
        <end position="179"/>
    </location>
</feature>
<evidence type="ECO:0000256" key="17">
    <source>
        <dbReference type="ARBA" id="ARBA00023136"/>
    </source>
</evidence>
<comment type="catalytic activity">
    <reaction evidence="18 20">
        <text>4 Fe(II)-[cytochrome c] + O2 + 8 H(+)(in) = 4 Fe(III)-[cytochrome c] + 2 H2O + 4 H(+)(out)</text>
        <dbReference type="Rhea" id="RHEA:11436"/>
        <dbReference type="Rhea" id="RHEA-COMP:10350"/>
        <dbReference type="Rhea" id="RHEA-COMP:14399"/>
        <dbReference type="ChEBI" id="CHEBI:15377"/>
        <dbReference type="ChEBI" id="CHEBI:15378"/>
        <dbReference type="ChEBI" id="CHEBI:15379"/>
        <dbReference type="ChEBI" id="CHEBI:29033"/>
        <dbReference type="ChEBI" id="CHEBI:29034"/>
        <dbReference type="EC" id="7.1.1.9"/>
    </reaction>
</comment>
<proteinExistence type="inferred from homology"/>
<evidence type="ECO:0000256" key="3">
    <source>
        <dbReference type="ARBA" id="ARBA00009578"/>
    </source>
</evidence>
<dbReference type="SUPFAM" id="SSF81442">
    <property type="entry name" value="Cytochrome c oxidase subunit I-like"/>
    <property type="match status" value="1"/>
</dbReference>
<reference evidence="22 23" key="1">
    <citation type="submission" date="2020-08" db="EMBL/GenBank/DDBJ databases">
        <title>Genomic Encyclopedia of Type Strains, Phase IV (KMG-IV): sequencing the most valuable type-strain genomes for metagenomic binning, comparative biology and taxonomic classification.</title>
        <authorList>
            <person name="Goeker M."/>
        </authorList>
    </citation>
    <scope>NUCLEOTIDE SEQUENCE [LARGE SCALE GENOMIC DNA]</scope>
    <source>
        <strain evidence="22 23">DSM 5391</strain>
    </source>
</reference>
<accession>A0A7X0HN01</accession>
<feature type="transmembrane region" description="Helical" evidence="20">
    <location>
        <begin position="237"/>
        <end position="262"/>
    </location>
</feature>
<keyword evidence="11 20" id="KW-0479">Metal-binding</keyword>
<gene>
    <name evidence="22" type="ORF">HNR53_000297</name>
</gene>
<evidence type="ECO:0000256" key="12">
    <source>
        <dbReference type="ARBA" id="ARBA00022967"/>
    </source>
</evidence>
<sequence>MSTYAQKKGLGAFLWDYLTTVDHKKIAHLYFIAGALFFVIGGLEAMMIRIQLMKPDNDFVSAGLFNEIITMHGTTMIFLAATPLLFAFMNAIMPLQIGARDVAFPFLNSLGFWLFLFGGIFLNLSWFLGGAPDAGWTSYASLSLESPGHGIDFYTIGLQISGFGTLMSGINFLVTIINMRAPGMTFMRMPLFTWTTFVASTLILFAFTPLAVGLFLLTFDRLFGANFFDVAGGGNTIIYEHIFWIFGHPEVYILVLPAFGIFSEIFSTFSRKRLFGYSSMVFATMLIGFLGFMVWAHHMFTTGLGPVANAIFSVATMAIAVPTGIKIFNWLFTMWGGSIKFTTPMLYAVAFIPSFVMGGVTGVMQAAAPADYQYHDSYFIVAHFHYVIVGGVVFALLAATHFYWPKMFGTMLNETLGKIVFWLFLIGFHLTFFIQHFLGLMGMPRRVFTFLPNQGWETANLISTIGAFVMAVAVIITVINVIITCVKNEKVGNDPWEDGRTLEWAIASPPPFYNFKQTPLVRGLDPYWIEKMEGKKELTPAEPLGDIHMPNSSFNPFMISLGLFITAFGAMFQYNMEKDDVFGNPAGVITFIIGLVITFASMAFRSVKDDHGFHIHKEDLMDSNDKGGKA</sequence>
<dbReference type="AlphaFoldDB" id="A0A7X0HN01"/>